<feature type="transmembrane region" description="Helical" evidence="1">
    <location>
        <begin position="176"/>
        <end position="194"/>
    </location>
</feature>
<dbReference type="InterPro" id="IPR036259">
    <property type="entry name" value="MFS_trans_sf"/>
</dbReference>
<dbReference type="EMBL" id="LAZR01003750">
    <property type="protein sequence ID" value="KKN15065.1"/>
    <property type="molecule type" value="Genomic_DNA"/>
</dbReference>
<dbReference type="Pfam" id="PF07690">
    <property type="entry name" value="MFS_1"/>
    <property type="match status" value="1"/>
</dbReference>
<comment type="caution">
    <text evidence="2">The sequence shown here is derived from an EMBL/GenBank/DDBJ whole genome shotgun (WGS) entry which is preliminary data.</text>
</comment>
<gene>
    <name evidence="2" type="ORF">LCGC14_0989740</name>
</gene>
<keyword evidence="1" id="KW-0812">Transmembrane</keyword>
<feature type="transmembrane region" description="Helical" evidence="1">
    <location>
        <begin position="251"/>
        <end position="272"/>
    </location>
</feature>
<organism evidence="2">
    <name type="scientific">marine sediment metagenome</name>
    <dbReference type="NCBI Taxonomy" id="412755"/>
    <lineage>
        <taxon>unclassified sequences</taxon>
        <taxon>metagenomes</taxon>
        <taxon>ecological metagenomes</taxon>
    </lineage>
</organism>
<feature type="transmembrane region" description="Helical" evidence="1">
    <location>
        <begin position="42"/>
        <end position="64"/>
    </location>
</feature>
<feature type="transmembrane region" description="Helical" evidence="1">
    <location>
        <begin position="12"/>
        <end position="36"/>
    </location>
</feature>
<accession>A0A0F9N611</accession>
<feature type="transmembrane region" description="Helical" evidence="1">
    <location>
        <begin position="315"/>
        <end position="341"/>
    </location>
</feature>
<keyword evidence="1" id="KW-0472">Membrane</keyword>
<feature type="transmembrane region" description="Helical" evidence="1">
    <location>
        <begin position="153"/>
        <end position="170"/>
    </location>
</feature>
<feature type="transmembrane region" description="Helical" evidence="1">
    <location>
        <begin position="71"/>
        <end position="91"/>
    </location>
</feature>
<feature type="transmembrane region" description="Helical" evidence="1">
    <location>
        <begin position="378"/>
        <end position="397"/>
    </location>
</feature>
<dbReference type="Gene3D" id="1.20.1250.20">
    <property type="entry name" value="MFS general substrate transporter like domains"/>
    <property type="match status" value="1"/>
</dbReference>
<dbReference type="GO" id="GO:0022857">
    <property type="term" value="F:transmembrane transporter activity"/>
    <property type="evidence" value="ECO:0007669"/>
    <property type="project" value="InterPro"/>
</dbReference>
<evidence type="ECO:0008006" key="3">
    <source>
        <dbReference type="Google" id="ProtNLM"/>
    </source>
</evidence>
<proteinExistence type="predicted"/>
<dbReference type="AlphaFoldDB" id="A0A0F9N611"/>
<feature type="transmembrane region" description="Helical" evidence="1">
    <location>
        <begin position="353"/>
        <end position="372"/>
    </location>
</feature>
<evidence type="ECO:0000313" key="2">
    <source>
        <dbReference type="EMBL" id="KKN15065.1"/>
    </source>
</evidence>
<dbReference type="PANTHER" id="PTHR23547:SF1">
    <property type="entry name" value="MAJOR FACILITATOR SUPERFAMILY MFS_1"/>
    <property type="match status" value="1"/>
</dbReference>
<reference evidence="2" key="1">
    <citation type="journal article" date="2015" name="Nature">
        <title>Complex archaea that bridge the gap between prokaryotes and eukaryotes.</title>
        <authorList>
            <person name="Spang A."/>
            <person name="Saw J.H."/>
            <person name="Jorgensen S.L."/>
            <person name="Zaremba-Niedzwiedzka K."/>
            <person name="Martijn J."/>
            <person name="Lind A.E."/>
            <person name="van Eijk R."/>
            <person name="Schleper C."/>
            <person name="Guy L."/>
            <person name="Ettema T.J."/>
        </authorList>
    </citation>
    <scope>NUCLEOTIDE SEQUENCE</scope>
</reference>
<dbReference type="SUPFAM" id="SSF103473">
    <property type="entry name" value="MFS general substrate transporter"/>
    <property type="match status" value="1"/>
</dbReference>
<keyword evidence="1" id="KW-1133">Transmembrane helix</keyword>
<protein>
    <recommendedName>
        <fullName evidence="3">Major facilitator superfamily (MFS) profile domain-containing protein</fullName>
    </recommendedName>
</protein>
<dbReference type="InterPro" id="IPR011701">
    <property type="entry name" value="MFS"/>
</dbReference>
<feature type="transmembrane region" description="Helical" evidence="1">
    <location>
        <begin position="293"/>
        <end position="309"/>
    </location>
</feature>
<evidence type="ECO:0000256" key="1">
    <source>
        <dbReference type="SAM" id="Phobius"/>
    </source>
</evidence>
<dbReference type="PANTHER" id="PTHR23547">
    <property type="entry name" value="MAJOR FACILITATOR SUPERFAMILY DOMAIN, GENERAL SUBSTRATE TRANSPORTER"/>
    <property type="match status" value="1"/>
</dbReference>
<sequence>MNTTANNIRNYAVITGSYWAFTLTDGAIRMLVVLYFHQLGYTPLAIASLFLFYEFFGIITNLVGGWLGARFGLNTTMHVGMLLQVFALLMLTVPTEYLTIVYVMAAQALSGIAKDLNKMSAKASVKLFVPTATDNKGSNRLFKWIAILTGSKNTLKGVGFFLGGLLLSAYGFKGALYVLAAGLFAVLLLTWFLLPDDLGKTKTKAKFTQVFANDPAINWLSAARFFLFGSRDVWFVVGLPVYLTSTLNWDFAQVGSFFALWIIGYGLLQAAAPRLLKNKKQGHSPDGKTTQHLAVLLLFLPAGMAFALYQEFDPASVIIIGLSLFAVVFALNSAVHSYLIVEWSDHDKVAMNVGFYYMANAGGRLVGTVLSGLIYQQYSLIGCLITSSLLIAAAALLSTKLPRNRDGLALER</sequence>
<name>A0A0F9N611_9ZZZZ</name>
<dbReference type="InterPro" id="IPR047769">
    <property type="entry name" value="MFS_ArsJ"/>
</dbReference>
<dbReference type="NCBIfam" id="NF033734">
    <property type="entry name" value="MFS_ArsJ"/>
    <property type="match status" value="1"/>
</dbReference>